<proteinExistence type="predicted"/>
<evidence type="ECO:0000256" key="1">
    <source>
        <dbReference type="SAM" id="MobiDB-lite"/>
    </source>
</evidence>
<reference evidence="2" key="1">
    <citation type="journal article" date="2023" name="Mol. Phylogenet. Evol.">
        <title>Genome-scale phylogeny and comparative genomics of the fungal order Sordariales.</title>
        <authorList>
            <person name="Hensen N."/>
            <person name="Bonometti L."/>
            <person name="Westerberg I."/>
            <person name="Brannstrom I.O."/>
            <person name="Guillou S."/>
            <person name="Cros-Aarteil S."/>
            <person name="Calhoun S."/>
            <person name="Haridas S."/>
            <person name="Kuo A."/>
            <person name="Mondo S."/>
            <person name="Pangilinan J."/>
            <person name="Riley R."/>
            <person name="LaButti K."/>
            <person name="Andreopoulos B."/>
            <person name="Lipzen A."/>
            <person name="Chen C."/>
            <person name="Yan M."/>
            <person name="Daum C."/>
            <person name="Ng V."/>
            <person name="Clum A."/>
            <person name="Steindorff A."/>
            <person name="Ohm R.A."/>
            <person name="Martin F."/>
            <person name="Silar P."/>
            <person name="Natvig D.O."/>
            <person name="Lalanne C."/>
            <person name="Gautier V."/>
            <person name="Ament-Velasquez S.L."/>
            <person name="Kruys A."/>
            <person name="Hutchinson M.I."/>
            <person name="Powell A.J."/>
            <person name="Barry K."/>
            <person name="Miller A.N."/>
            <person name="Grigoriev I.V."/>
            <person name="Debuchy R."/>
            <person name="Gladieux P."/>
            <person name="Hiltunen Thoren M."/>
            <person name="Johannesson H."/>
        </authorList>
    </citation>
    <scope>NUCLEOTIDE SEQUENCE</scope>
    <source>
        <strain evidence="2">CBS 123565</strain>
    </source>
</reference>
<dbReference type="AlphaFoldDB" id="A0AAN6UQ13"/>
<evidence type="ECO:0000313" key="2">
    <source>
        <dbReference type="EMBL" id="KAK4136834.1"/>
    </source>
</evidence>
<comment type="caution">
    <text evidence="2">The sequence shown here is derived from an EMBL/GenBank/DDBJ whole genome shotgun (WGS) entry which is preliminary data.</text>
</comment>
<feature type="region of interest" description="Disordered" evidence="1">
    <location>
        <begin position="134"/>
        <end position="172"/>
    </location>
</feature>
<dbReference type="Proteomes" id="UP001304895">
    <property type="component" value="Unassembled WGS sequence"/>
</dbReference>
<sequence>MMRIRSILQRDAIIVLVKPSPEATSHERTSKARFCPASSDDGLGQVIGEQGARKIFVALPKQPYHDALLLHAPWSLGCIWSGTPTGFKPFPAPQNHGIRASKQTVEAPGISLCRFSRPSAACANNWHECHVLDGRRGTGGQANPRSSLTRFPSQTHRPDNLADLTRPNGWWP</sequence>
<accession>A0AAN6UQ13</accession>
<feature type="compositionally biased region" description="Polar residues" evidence="1">
    <location>
        <begin position="141"/>
        <end position="155"/>
    </location>
</feature>
<evidence type="ECO:0000313" key="3">
    <source>
        <dbReference type="Proteomes" id="UP001304895"/>
    </source>
</evidence>
<protein>
    <submittedName>
        <fullName evidence="2">Uncharacterized protein</fullName>
    </submittedName>
</protein>
<gene>
    <name evidence="2" type="ORF">BT67DRAFT_192502</name>
</gene>
<dbReference type="EMBL" id="MU853403">
    <property type="protein sequence ID" value="KAK4136834.1"/>
    <property type="molecule type" value="Genomic_DNA"/>
</dbReference>
<reference evidence="2" key="2">
    <citation type="submission" date="2023-05" db="EMBL/GenBank/DDBJ databases">
        <authorList>
            <consortium name="Lawrence Berkeley National Laboratory"/>
            <person name="Steindorff A."/>
            <person name="Hensen N."/>
            <person name="Bonometti L."/>
            <person name="Westerberg I."/>
            <person name="Brannstrom I.O."/>
            <person name="Guillou S."/>
            <person name="Cros-Aarteil S."/>
            <person name="Calhoun S."/>
            <person name="Haridas S."/>
            <person name="Kuo A."/>
            <person name="Mondo S."/>
            <person name="Pangilinan J."/>
            <person name="Riley R."/>
            <person name="Labutti K."/>
            <person name="Andreopoulos B."/>
            <person name="Lipzen A."/>
            <person name="Chen C."/>
            <person name="Yanf M."/>
            <person name="Daum C."/>
            <person name="Ng V."/>
            <person name="Clum A."/>
            <person name="Ohm R."/>
            <person name="Martin F."/>
            <person name="Silar P."/>
            <person name="Natvig D."/>
            <person name="Lalanne C."/>
            <person name="Gautier V."/>
            <person name="Ament-Velasquez S.L."/>
            <person name="Kruys A."/>
            <person name="Hutchinson M.I."/>
            <person name="Powell A.J."/>
            <person name="Barry K."/>
            <person name="Miller A.N."/>
            <person name="Grigoriev I.V."/>
            <person name="Debuchy R."/>
            <person name="Gladieux P."/>
            <person name="Thoren M.H."/>
            <person name="Johannesson H."/>
        </authorList>
    </citation>
    <scope>NUCLEOTIDE SEQUENCE</scope>
    <source>
        <strain evidence="2">CBS 123565</strain>
    </source>
</reference>
<keyword evidence="3" id="KW-1185">Reference proteome</keyword>
<organism evidence="2 3">
    <name type="scientific">Trichocladium antarcticum</name>
    <dbReference type="NCBI Taxonomy" id="1450529"/>
    <lineage>
        <taxon>Eukaryota</taxon>
        <taxon>Fungi</taxon>
        <taxon>Dikarya</taxon>
        <taxon>Ascomycota</taxon>
        <taxon>Pezizomycotina</taxon>
        <taxon>Sordariomycetes</taxon>
        <taxon>Sordariomycetidae</taxon>
        <taxon>Sordariales</taxon>
        <taxon>Chaetomiaceae</taxon>
        <taxon>Trichocladium</taxon>
    </lineage>
</organism>
<name>A0AAN6UQ13_9PEZI</name>